<evidence type="ECO:0000256" key="1">
    <source>
        <dbReference type="SAM" id="MobiDB-lite"/>
    </source>
</evidence>
<evidence type="ECO:0000313" key="3">
    <source>
        <dbReference type="EMBL" id="TNM72710.1"/>
    </source>
</evidence>
<dbReference type="OrthoDB" id="4825045at2"/>
<dbReference type="InterPro" id="IPR025369">
    <property type="entry name" value="DUF4274"/>
</dbReference>
<dbReference type="Proteomes" id="UP000313988">
    <property type="component" value="Unassembled WGS sequence"/>
</dbReference>
<evidence type="ECO:0000259" key="2">
    <source>
        <dbReference type="Pfam" id="PF14096"/>
    </source>
</evidence>
<evidence type="ECO:0000313" key="4">
    <source>
        <dbReference type="Proteomes" id="UP000313988"/>
    </source>
</evidence>
<dbReference type="AlphaFoldDB" id="A0A5C4YA07"/>
<dbReference type="Pfam" id="PF14096">
    <property type="entry name" value="DUF4274"/>
    <property type="match status" value="1"/>
</dbReference>
<feature type="domain" description="DUF4274" evidence="2">
    <location>
        <begin position="17"/>
        <end position="88"/>
    </location>
</feature>
<protein>
    <submittedName>
        <fullName evidence="3">DUF4274 domain-containing protein</fullName>
    </submittedName>
</protein>
<reference evidence="3 4" key="1">
    <citation type="submission" date="2019-06" db="EMBL/GenBank/DDBJ databases">
        <title>Genome sequence of Deinococcus radiopugnans ATCC 19172.</title>
        <authorList>
            <person name="Maclea K.S."/>
            <person name="Maynard C.R."/>
        </authorList>
    </citation>
    <scope>NUCLEOTIDE SEQUENCE [LARGE SCALE GENOMIC DNA]</scope>
    <source>
        <strain evidence="3 4">ATCC 19172</strain>
    </source>
</reference>
<comment type="caution">
    <text evidence="3">The sequence shown here is derived from an EMBL/GenBank/DDBJ whole genome shotgun (WGS) entry which is preliminary data.</text>
</comment>
<accession>A0A5C4YA07</accession>
<gene>
    <name evidence="3" type="ORF">FHR04_02490</name>
</gene>
<proteinExistence type="predicted"/>
<organism evidence="3 4">
    <name type="scientific">Deinococcus radiopugnans ATCC 19172</name>
    <dbReference type="NCBI Taxonomy" id="585398"/>
    <lineage>
        <taxon>Bacteria</taxon>
        <taxon>Thermotogati</taxon>
        <taxon>Deinococcota</taxon>
        <taxon>Deinococci</taxon>
        <taxon>Deinococcales</taxon>
        <taxon>Deinococcaceae</taxon>
        <taxon>Deinococcus</taxon>
    </lineage>
</organism>
<name>A0A5C4YA07_9DEIO</name>
<sequence>MMADTLQMMKDFLSSASDDEWFFVATTTNYDDKDLLHWMVKQPDCPQAAAHAIYWMMGPGHYTKLKSVDDASEWEKPTFKLLRDIEKSFGAKFYKDSDIGFAPAADSMGEINWVDEYPESPIGVPIPEFMKAQTPGRNLSRSDIPDGWDDGMPPHVVEAVWKESE</sequence>
<feature type="region of interest" description="Disordered" evidence="1">
    <location>
        <begin position="133"/>
        <end position="153"/>
    </location>
</feature>
<dbReference type="EMBL" id="VDMO01000002">
    <property type="protein sequence ID" value="TNM72710.1"/>
    <property type="molecule type" value="Genomic_DNA"/>
</dbReference>